<accession>A0A8S4G8I8</accession>
<feature type="region of interest" description="Disordered" evidence="3">
    <location>
        <begin position="38"/>
        <end position="61"/>
    </location>
</feature>
<dbReference type="PANTHER" id="PTHR47027:SF20">
    <property type="entry name" value="REVERSE TRANSCRIPTASE-LIKE PROTEIN WITH RNA-DIRECTED DNA POLYMERASE DOMAIN"/>
    <property type="match status" value="1"/>
</dbReference>
<feature type="compositionally biased region" description="Pro residues" evidence="3">
    <location>
        <begin position="44"/>
        <end position="56"/>
    </location>
</feature>
<name>A0A8S4G8I8_PLUXY</name>
<dbReference type="Pfam" id="PF00078">
    <property type="entry name" value="RVT_1"/>
    <property type="match status" value="2"/>
</dbReference>
<evidence type="ECO:0000259" key="6">
    <source>
        <dbReference type="PROSITE" id="PS51034"/>
    </source>
</evidence>
<dbReference type="InterPro" id="IPR000477">
    <property type="entry name" value="RT_dom"/>
</dbReference>
<protein>
    <submittedName>
        <fullName evidence="7">(diamondback moth) hypothetical protein</fullName>
    </submittedName>
</protein>
<dbReference type="Gene3D" id="2.60.40.4100">
    <property type="entry name" value="Zona pellucida, ZP-C domain"/>
    <property type="match status" value="1"/>
</dbReference>
<dbReference type="PROSITE" id="PS51034">
    <property type="entry name" value="ZP_2"/>
    <property type="match status" value="1"/>
</dbReference>
<proteinExistence type="predicted"/>
<dbReference type="PANTHER" id="PTHR47027">
    <property type="entry name" value="REVERSE TRANSCRIPTASE DOMAIN-CONTAINING PROTEIN"/>
    <property type="match status" value="1"/>
</dbReference>
<reference evidence="7" key="1">
    <citation type="submission" date="2020-11" db="EMBL/GenBank/DDBJ databases">
        <authorList>
            <person name="Whiteford S."/>
        </authorList>
    </citation>
    <scope>NUCLEOTIDE SEQUENCE</scope>
</reference>
<dbReference type="InterPro" id="IPR043502">
    <property type="entry name" value="DNA/RNA_pol_sf"/>
</dbReference>
<dbReference type="InterPro" id="IPR042235">
    <property type="entry name" value="ZP-C_dom"/>
</dbReference>
<evidence type="ECO:0000259" key="4">
    <source>
        <dbReference type="PROSITE" id="PS50157"/>
    </source>
</evidence>
<dbReference type="SUPFAM" id="SSF56672">
    <property type="entry name" value="DNA/RNA polymerases"/>
    <property type="match status" value="1"/>
</dbReference>
<dbReference type="PROSITE" id="PS50157">
    <property type="entry name" value="ZINC_FINGER_C2H2_2"/>
    <property type="match status" value="1"/>
</dbReference>
<dbReference type="InterPro" id="IPR013087">
    <property type="entry name" value="Znf_C2H2_type"/>
</dbReference>
<dbReference type="PROSITE" id="PS50878">
    <property type="entry name" value="RT_POL"/>
    <property type="match status" value="1"/>
</dbReference>
<evidence type="ECO:0000259" key="5">
    <source>
        <dbReference type="PROSITE" id="PS50878"/>
    </source>
</evidence>
<dbReference type="GO" id="GO:0071897">
    <property type="term" value="P:DNA biosynthetic process"/>
    <property type="evidence" value="ECO:0007669"/>
    <property type="project" value="UniProtKB-ARBA"/>
</dbReference>
<organism evidence="7 8">
    <name type="scientific">Plutella xylostella</name>
    <name type="common">Diamondback moth</name>
    <name type="synonym">Plutella maculipennis</name>
    <dbReference type="NCBI Taxonomy" id="51655"/>
    <lineage>
        <taxon>Eukaryota</taxon>
        <taxon>Metazoa</taxon>
        <taxon>Ecdysozoa</taxon>
        <taxon>Arthropoda</taxon>
        <taxon>Hexapoda</taxon>
        <taxon>Insecta</taxon>
        <taxon>Pterygota</taxon>
        <taxon>Neoptera</taxon>
        <taxon>Endopterygota</taxon>
        <taxon>Lepidoptera</taxon>
        <taxon>Glossata</taxon>
        <taxon>Ditrysia</taxon>
        <taxon>Yponomeutoidea</taxon>
        <taxon>Plutellidae</taxon>
        <taxon>Plutella</taxon>
    </lineage>
</organism>
<keyword evidence="2" id="KW-0862">Zinc</keyword>
<dbReference type="GO" id="GO:0008270">
    <property type="term" value="F:zinc ion binding"/>
    <property type="evidence" value="ECO:0007669"/>
    <property type="project" value="UniProtKB-KW"/>
</dbReference>
<dbReference type="Proteomes" id="UP000653454">
    <property type="component" value="Unassembled WGS sequence"/>
</dbReference>
<dbReference type="SMART" id="SM00241">
    <property type="entry name" value="ZP"/>
    <property type="match status" value="1"/>
</dbReference>
<dbReference type="Pfam" id="PF00100">
    <property type="entry name" value="Zona_pellucida"/>
    <property type="match status" value="1"/>
</dbReference>
<keyword evidence="1" id="KW-1015">Disulfide bond</keyword>
<feature type="domain" description="C2H2-type" evidence="4">
    <location>
        <begin position="1101"/>
        <end position="1128"/>
    </location>
</feature>
<comment type="caution">
    <text evidence="7">The sequence shown here is derived from an EMBL/GenBank/DDBJ whole genome shotgun (WGS) entry which is preliminary data.</text>
</comment>
<evidence type="ECO:0000256" key="2">
    <source>
        <dbReference type="PROSITE-ProRule" id="PRU00042"/>
    </source>
</evidence>
<evidence type="ECO:0000256" key="3">
    <source>
        <dbReference type="SAM" id="MobiDB-lite"/>
    </source>
</evidence>
<feature type="domain" description="ZP" evidence="6">
    <location>
        <begin position="163"/>
        <end position="420"/>
    </location>
</feature>
<dbReference type="EMBL" id="CAJHNJ030000121">
    <property type="protein sequence ID" value="CAG9135991.1"/>
    <property type="molecule type" value="Genomic_DNA"/>
</dbReference>
<evidence type="ECO:0000256" key="1">
    <source>
        <dbReference type="ARBA" id="ARBA00023157"/>
    </source>
</evidence>
<evidence type="ECO:0000313" key="8">
    <source>
        <dbReference type="Proteomes" id="UP000653454"/>
    </source>
</evidence>
<evidence type="ECO:0000313" key="7">
    <source>
        <dbReference type="EMBL" id="CAG9135991.1"/>
    </source>
</evidence>
<dbReference type="PROSITE" id="PS00028">
    <property type="entry name" value="ZINC_FINGER_C2H2_1"/>
    <property type="match status" value="1"/>
</dbReference>
<dbReference type="AlphaFoldDB" id="A0A8S4G8I8"/>
<sequence length="1128" mass="128681">MKLKVNDKVTESPELVSNCFNKYFMSVGEAPSPVAAAAAAAGSPTPPRAPAPPPPRAASSSLHSMFLHPVTETEIFKIINSLGNKNTSGDDEIPSTLLKSCADILKYPLTRLINQSFKEGIFPEKLKMAKIIPIPKNKKKKDTDPDIFRPIALLSVISKIYEKAMTNKLTTFLERNNLLHKNQHGFRKRHSTTLAVYKYMQEIYNYLNEKKYAIGLLLDLSKAYDKDDGTVEYFNNIIVQPHLRLVTGQGRGYHVRCRYRRRELAQYHHYHGVRADRLTNALDDSEPYEYDEDSGSLPSVSMKIYKGDPDQKEVASNVRIGDTLTLVVRLEKQKQFGLLVADCSVRDGLGWAEQSLINDDGCPLDGEIMGLFQYSTDRQEARVSFPAHKFPYTASVYYTCEVKLCDLQHPTDCEARVSFPAHKFPYTASVYYTCEVKLCDLQHPTDCMCQKSTTNTWLCSNAIWLADTNQLGEFYCEVRKLIGTSCRAKVPLRSLDGAHLLTGKEDVLKRWAEHFDTLLNVDRSADLRNIGLLPQLPLATELDEPLSRDEIVTAIRQQQNKRAVGADLIPGELLKYGGEELHDLISELFVRMWEEERVPDDFKVSRIIALYKNKGDRSDCNSYRGISLLSAPGKAFARVLLNRLKQLSEKILPETQFGFRPDRGTCEAIFSVRQLQEKSREQGRQLYLCFVDLEKAFDSVPREALWIVLEKLGCTEKFVRLLRLLHDNMQCCVAVDGEQSDFFPVTCGVKQGCVLAPTLFALYFAVVVKEVLQTVSEGVRIRFRTGNLFNLGRLKARTKVSHALITEIMYADDLCFLAESPDGLQQLMSSFHQACCKFGLKISVKKTEVMTLDTHGHETLLIKLGEDELKQVHKFRYLGSTLTSKCDLDAEINNRISAAAAAFGKLRSKVFCSHDLKLATKISMYMAIVLPNLLYSSETWCLYRNHIRTLDRFHLKCLRSIIKIRWSDRVRNTEVLRRANVGGIEAYLMRRQLRWCGHVSRMAEERVAKRIFYSELEEGKRKPGGQLLRYKDVQKRHMKRCNIEPSRWEDLAAQRPEWRRVVARRVREFELQRKAELDAKRDQLKARPPAAINYNYVGGVLTCPHCTRGFAAKIGYISHLRAHVRQQN</sequence>
<dbReference type="InterPro" id="IPR055355">
    <property type="entry name" value="ZP-C"/>
</dbReference>
<keyword evidence="8" id="KW-1185">Reference proteome</keyword>
<gene>
    <name evidence="7" type="ORF">PLXY2_LOCUS14253</name>
</gene>
<dbReference type="CDD" id="cd01650">
    <property type="entry name" value="RT_nLTR_like"/>
    <property type="match status" value="1"/>
</dbReference>
<dbReference type="InterPro" id="IPR001507">
    <property type="entry name" value="ZP_dom"/>
</dbReference>
<keyword evidence="2" id="KW-0863">Zinc-finger</keyword>
<keyword evidence="2" id="KW-0479">Metal-binding</keyword>
<feature type="domain" description="Reverse transcriptase" evidence="5">
    <location>
        <begin position="591"/>
        <end position="882"/>
    </location>
</feature>